<feature type="region of interest" description="Disordered" evidence="1">
    <location>
        <begin position="178"/>
        <end position="206"/>
    </location>
</feature>
<sequence length="206" mass="22097">MKRSVAMMACVLSGALMIGSYSPVLAKTEAKAVSATATDKDGAEAKTDAAKADDKKEDTAKGEVLEDGVYSAEFDTDSGMFHVNEANDGKGTLTVKDGKMTLHVSLASKNIVNLFVGTAEDAQKDGAELLEPTTDTVTYSDGMTEEVYGFDIPVPAIDEEFDLALIGKKNKWYDHKVKVTNPQKESDEVAEKTKDAKDTSKKASEK</sequence>
<feature type="signal peptide" evidence="2">
    <location>
        <begin position="1"/>
        <end position="26"/>
    </location>
</feature>
<evidence type="ECO:0008006" key="5">
    <source>
        <dbReference type="Google" id="ProtNLM"/>
    </source>
</evidence>
<keyword evidence="2" id="KW-0732">Signal</keyword>
<dbReference type="Proteomes" id="UP000283745">
    <property type="component" value="Unassembled WGS sequence"/>
</dbReference>
<gene>
    <name evidence="3" type="ORF">DW740_06515</name>
</gene>
<dbReference type="RefSeq" id="WP_118049466.1">
    <property type="nucleotide sequence ID" value="NZ_CABJFK010000004.1"/>
</dbReference>
<protein>
    <recommendedName>
        <fullName evidence="5">NEAT domain-containing protein</fullName>
    </recommendedName>
</protein>
<comment type="caution">
    <text evidence="3">The sequence shown here is derived from an EMBL/GenBank/DDBJ whole genome shotgun (WGS) entry which is preliminary data.</text>
</comment>
<evidence type="ECO:0000256" key="2">
    <source>
        <dbReference type="SAM" id="SignalP"/>
    </source>
</evidence>
<organism evidence="3 4">
    <name type="scientific">Blautia obeum</name>
    <dbReference type="NCBI Taxonomy" id="40520"/>
    <lineage>
        <taxon>Bacteria</taxon>
        <taxon>Bacillati</taxon>
        <taxon>Bacillota</taxon>
        <taxon>Clostridia</taxon>
        <taxon>Lachnospirales</taxon>
        <taxon>Lachnospiraceae</taxon>
        <taxon>Blautia</taxon>
    </lineage>
</organism>
<reference evidence="3 4" key="1">
    <citation type="submission" date="2018-08" db="EMBL/GenBank/DDBJ databases">
        <title>A genome reference for cultivated species of the human gut microbiota.</title>
        <authorList>
            <person name="Zou Y."/>
            <person name="Xue W."/>
            <person name="Luo G."/>
        </authorList>
    </citation>
    <scope>NUCLEOTIDE SEQUENCE [LARGE SCALE GENOMIC DNA]</scope>
    <source>
        <strain evidence="3 4">AM28-23</strain>
    </source>
</reference>
<evidence type="ECO:0000313" key="4">
    <source>
        <dbReference type="Proteomes" id="UP000283745"/>
    </source>
</evidence>
<feature type="compositionally biased region" description="Basic and acidic residues" evidence="1">
    <location>
        <begin position="38"/>
        <end position="60"/>
    </location>
</feature>
<feature type="chain" id="PRO_5019137698" description="NEAT domain-containing protein" evidence="2">
    <location>
        <begin position="27"/>
        <end position="206"/>
    </location>
</feature>
<feature type="region of interest" description="Disordered" evidence="1">
    <location>
        <begin position="35"/>
        <end position="60"/>
    </location>
</feature>
<evidence type="ECO:0000313" key="3">
    <source>
        <dbReference type="EMBL" id="RHE40537.1"/>
    </source>
</evidence>
<feature type="compositionally biased region" description="Basic and acidic residues" evidence="1">
    <location>
        <begin position="184"/>
        <end position="206"/>
    </location>
</feature>
<evidence type="ECO:0000256" key="1">
    <source>
        <dbReference type="SAM" id="MobiDB-lite"/>
    </source>
</evidence>
<accession>A0A414J7W2</accession>
<proteinExistence type="predicted"/>
<dbReference type="EMBL" id="QSKF01000004">
    <property type="protein sequence ID" value="RHE40537.1"/>
    <property type="molecule type" value="Genomic_DNA"/>
</dbReference>
<name>A0A414J7W2_9FIRM</name>
<dbReference type="AlphaFoldDB" id="A0A414J7W2"/>